<dbReference type="EMBL" id="CP067393">
    <property type="protein sequence ID" value="QQP85861.1"/>
    <property type="molecule type" value="Genomic_DNA"/>
</dbReference>
<feature type="transmembrane region" description="Helical" evidence="13">
    <location>
        <begin position="133"/>
        <end position="151"/>
    </location>
</feature>
<keyword evidence="7" id="KW-0274">FAD</keyword>
<keyword evidence="9" id="KW-0560">Oxidoreductase</keyword>
<evidence type="ECO:0000256" key="13">
    <source>
        <dbReference type="SAM" id="Phobius"/>
    </source>
</evidence>
<evidence type="ECO:0000256" key="10">
    <source>
        <dbReference type="ARBA" id="ARBA00023004"/>
    </source>
</evidence>
<dbReference type="InterPro" id="IPR001433">
    <property type="entry name" value="OxRdtase_FAD/NAD-bd"/>
</dbReference>
<gene>
    <name evidence="15" type="ORF">JHT90_00945</name>
</gene>
<evidence type="ECO:0000256" key="9">
    <source>
        <dbReference type="ARBA" id="ARBA00023002"/>
    </source>
</evidence>
<dbReference type="PRINTS" id="PR00410">
    <property type="entry name" value="PHEHYDRXLASE"/>
</dbReference>
<dbReference type="Gene3D" id="3.40.50.80">
    <property type="entry name" value="Nucleotide-binding domain of ferredoxin-NADP reductase (FNR) module"/>
    <property type="match status" value="1"/>
</dbReference>
<name>A0A974NFU9_9GAMM</name>
<feature type="domain" description="FAD-binding FR-type" evidence="14">
    <location>
        <begin position="212"/>
        <end position="309"/>
    </location>
</feature>
<feature type="transmembrane region" description="Helical" evidence="13">
    <location>
        <begin position="188"/>
        <end position="209"/>
    </location>
</feature>
<keyword evidence="12 13" id="KW-0472">Membrane</keyword>
<evidence type="ECO:0000256" key="2">
    <source>
        <dbReference type="ARBA" id="ARBA00004141"/>
    </source>
</evidence>
<dbReference type="SUPFAM" id="SSF63380">
    <property type="entry name" value="Riboflavin synthase domain-like"/>
    <property type="match status" value="1"/>
</dbReference>
<feature type="transmembrane region" description="Helical" evidence="13">
    <location>
        <begin position="78"/>
        <end position="104"/>
    </location>
</feature>
<dbReference type="GO" id="GO:0046872">
    <property type="term" value="F:metal ion binding"/>
    <property type="evidence" value="ECO:0007669"/>
    <property type="project" value="UniProtKB-KW"/>
</dbReference>
<dbReference type="AlphaFoldDB" id="A0A974NFU9"/>
<proteinExistence type="predicted"/>
<dbReference type="Proteomes" id="UP000595278">
    <property type="component" value="Chromosome"/>
</dbReference>
<dbReference type="GO" id="GO:0016491">
    <property type="term" value="F:oxidoreductase activity"/>
    <property type="evidence" value="ECO:0007669"/>
    <property type="project" value="UniProtKB-KW"/>
</dbReference>
<keyword evidence="8 13" id="KW-1133">Transmembrane helix</keyword>
<dbReference type="PANTHER" id="PTHR47354">
    <property type="entry name" value="NADH OXIDOREDUCTASE HCR"/>
    <property type="match status" value="1"/>
</dbReference>
<evidence type="ECO:0000256" key="1">
    <source>
        <dbReference type="ARBA" id="ARBA00001974"/>
    </source>
</evidence>
<dbReference type="PANTHER" id="PTHR47354:SF8">
    <property type="entry name" value="1,2-PHENYLACETYL-COA EPOXIDASE, SUBUNIT E"/>
    <property type="match status" value="1"/>
</dbReference>
<evidence type="ECO:0000256" key="5">
    <source>
        <dbReference type="ARBA" id="ARBA00022714"/>
    </source>
</evidence>
<dbReference type="InterPro" id="IPR013130">
    <property type="entry name" value="Fe3_Rdtase_TM_dom"/>
</dbReference>
<dbReference type="Pfam" id="PF08022">
    <property type="entry name" value="FAD_binding_8"/>
    <property type="match status" value="1"/>
</dbReference>
<evidence type="ECO:0000256" key="12">
    <source>
        <dbReference type="ARBA" id="ARBA00023136"/>
    </source>
</evidence>
<evidence type="ECO:0000313" key="15">
    <source>
        <dbReference type="EMBL" id="QQP85861.1"/>
    </source>
</evidence>
<feature type="transmembrane region" description="Helical" evidence="13">
    <location>
        <begin position="5"/>
        <end position="22"/>
    </location>
</feature>
<evidence type="ECO:0000256" key="3">
    <source>
        <dbReference type="ARBA" id="ARBA00022630"/>
    </source>
</evidence>
<dbReference type="GO" id="GO:0050660">
    <property type="term" value="F:flavin adenine dinucleotide binding"/>
    <property type="evidence" value="ECO:0007669"/>
    <property type="project" value="TreeGrafter"/>
</dbReference>
<protein>
    <submittedName>
        <fullName evidence="15">Ferric reductase-like transmembrane domain-containing protein</fullName>
    </submittedName>
</protein>
<dbReference type="PROSITE" id="PS51384">
    <property type="entry name" value="FAD_FR"/>
    <property type="match status" value="1"/>
</dbReference>
<comment type="cofactor">
    <cofactor evidence="1">
        <name>FAD</name>
        <dbReference type="ChEBI" id="CHEBI:57692"/>
    </cofactor>
</comment>
<dbReference type="CDD" id="cd06198">
    <property type="entry name" value="FNR_like_3"/>
    <property type="match status" value="1"/>
</dbReference>
<dbReference type="Gene3D" id="2.40.30.10">
    <property type="entry name" value="Translation factors"/>
    <property type="match status" value="1"/>
</dbReference>
<dbReference type="SUPFAM" id="SSF52343">
    <property type="entry name" value="Ferredoxin reductase-like, C-terminal NADP-linked domain"/>
    <property type="match status" value="1"/>
</dbReference>
<dbReference type="RefSeq" id="WP_201093005.1">
    <property type="nucleotide sequence ID" value="NZ_CP067393.1"/>
</dbReference>
<comment type="subcellular location">
    <subcellularLocation>
        <location evidence="2">Membrane</location>
        <topology evidence="2">Multi-pass membrane protein</topology>
    </subcellularLocation>
</comment>
<dbReference type="Pfam" id="PF01794">
    <property type="entry name" value="Ferric_reduct"/>
    <property type="match status" value="1"/>
</dbReference>
<keyword evidence="10" id="KW-0408">Iron</keyword>
<evidence type="ECO:0000256" key="11">
    <source>
        <dbReference type="ARBA" id="ARBA00023014"/>
    </source>
</evidence>
<evidence type="ECO:0000256" key="4">
    <source>
        <dbReference type="ARBA" id="ARBA00022692"/>
    </source>
</evidence>
<keyword evidence="3" id="KW-0285">Flavoprotein</keyword>
<dbReference type="GO" id="GO:0016020">
    <property type="term" value="C:membrane"/>
    <property type="evidence" value="ECO:0007669"/>
    <property type="project" value="UniProtKB-SubCell"/>
</dbReference>
<dbReference type="Pfam" id="PF00175">
    <property type="entry name" value="NAD_binding_1"/>
    <property type="match status" value="1"/>
</dbReference>
<evidence type="ECO:0000313" key="16">
    <source>
        <dbReference type="Proteomes" id="UP000595278"/>
    </source>
</evidence>
<evidence type="ECO:0000259" key="14">
    <source>
        <dbReference type="PROSITE" id="PS51384"/>
    </source>
</evidence>
<dbReference type="KEGG" id="eaz:JHT90_00945"/>
<evidence type="ECO:0000256" key="7">
    <source>
        <dbReference type="ARBA" id="ARBA00022827"/>
    </source>
</evidence>
<organism evidence="15 16">
    <name type="scientific">Entomomonas asaccharolytica</name>
    <dbReference type="NCBI Taxonomy" id="2785331"/>
    <lineage>
        <taxon>Bacteria</taxon>
        <taxon>Pseudomonadati</taxon>
        <taxon>Pseudomonadota</taxon>
        <taxon>Gammaproteobacteria</taxon>
        <taxon>Pseudomonadales</taxon>
        <taxon>Pseudomonadaceae</taxon>
        <taxon>Entomomonas</taxon>
    </lineage>
</organism>
<dbReference type="InterPro" id="IPR039261">
    <property type="entry name" value="FNR_nucleotide-bd"/>
</dbReference>
<evidence type="ECO:0000256" key="6">
    <source>
        <dbReference type="ARBA" id="ARBA00022723"/>
    </source>
</evidence>
<keyword evidence="11" id="KW-0411">Iron-sulfur</keyword>
<evidence type="ECO:0000256" key="8">
    <source>
        <dbReference type="ARBA" id="ARBA00022989"/>
    </source>
</evidence>
<dbReference type="InterPro" id="IPR017927">
    <property type="entry name" value="FAD-bd_FR_type"/>
</dbReference>
<dbReference type="InterPro" id="IPR017938">
    <property type="entry name" value="Riboflavin_synthase-like_b-brl"/>
</dbReference>
<keyword evidence="4 13" id="KW-0812">Transmembrane</keyword>
<dbReference type="GO" id="GO:0051537">
    <property type="term" value="F:2 iron, 2 sulfur cluster binding"/>
    <property type="evidence" value="ECO:0007669"/>
    <property type="project" value="UniProtKB-KW"/>
</dbReference>
<feature type="transmembrane region" description="Helical" evidence="13">
    <location>
        <begin position="163"/>
        <end position="182"/>
    </location>
</feature>
<accession>A0A974NFU9</accession>
<keyword evidence="5" id="KW-0001">2Fe-2S</keyword>
<dbReference type="InterPro" id="IPR050415">
    <property type="entry name" value="MRET"/>
</dbReference>
<keyword evidence="6" id="KW-0479">Metal-binding</keyword>
<keyword evidence="16" id="KW-1185">Reference proteome</keyword>
<feature type="transmembrane region" description="Helical" evidence="13">
    <location>
        <begin position="37"/>
        <end position="57"/>
    </location>
</feature>
<dbReference type="InterPro" id="IPR013112">
    <property type="entry name" value="FAD-bd_8"/>
</dbReference>
<sequence length="439" mass="50596">MKKCLYGIVVVSVLFWFISLMVNPNLSWNVWTIRRELIYLTGIISFAFMSLIMLLAIRPKWLESVFGGLDKMYYLHKWAGIWAISLGAVHYLLKLAGKVLILYFERAPRMRMGGISDDFFIRNRKLAESLGEWTLWFLLAALVLTLWHKFAYHLWRYTHKLMAIAFLIIVFHTVILTPFSYWSQPVGILIGLGCLIGTGCALLSLFGLIGRRHTYQGQVLAIKTLDQYTMEITCKVNGYWQHDAGQYVFFTHDRFEGQHPFTIASADHNSNQIKLCIKALGDYTKNLQQNVKVGDAIQIEGPYGCFDFRKKATARQIWIAGGIGITPFLSWLESLQDDVNKDIYHADLYYCVRSEEEAIFVEKLQRLVASLPNINLHVQCSKERGYLTADKLNIEQNEQGNYPSIWFCGPTGFADSLKTNLSSKGYPLRLFHREYFTMR</sequence>
<reference evidence="15 16" key="1">
    <citation type="submission" date="2021-01" db="EMBL/GenBank/DDBJ databases">
        <title>Entomomonas sp. F2A isolated from a house cricket (Acheta domesticus).</title>
        <authorList>
            <person name="Spergser J."/>
            <person name="Busse H.-J."/>
        </authorList>
    </citation>
    <scope>NUCLEOTIDE SEQUENCE [LARGE SCALE GENOMIC DNA]</scope>
    <source>
        <strain evidence="15 16">F2A</strain>
    </source>
</reference>